<evidence type="ECO:0000313" key="4">
    <source>
        <dbReference type="Proteomes" id="UP001145094"/>
    </source>
</evidence>
<gene>
    <name evidence="2" type="ORF">Selli1_04780</name>
    <name evidence="3" type="ORF">Selli2_15680</name>
</gene>
<keyword evidence="1" id="KW-0812">Transmembrane</keyword>
<evidence type="ECO:0000313" key="5">
    <source>
        <dbReference type="Proteomes" id="UP001145145"/>
    </source>
</evidence>
<reference evidence="2" key="2">
    <citation type="submission" date="2022-11" db="EMBL/GenBank/DDBJ databases">
        <title>Draft genome sequence of Sellimonas catena strain 12EGH17.</title>
        <authorList>
            <person name="Hisatomi A."/>
            <person name="Ohkuma M."/>
            <person name="Sakamoto M."/>
        </authorList>
    </citation>
    <scope>NUCLEOTIDE SEQUENCE</scope>
    <source>
        <strain evidence="2">12EGH17</strain>
    </source>
</reference>
<proteinExistence type="predicted"/>
<dbReference type="Proteomes" id="UP001145094">
    <property type="component" value="Unassembled WGS sequence"/>
</dbReference>
<dbReference type="EMBL" id="BSBO01000003">
    <property type="protein sequence ID" value="GLG03304.1"/>
    <property type="molecule type" value="Genomic_DNA"/>
</dbReference>
<organism evidence="3 4">
    <name type="scientific">Sellimonas catena</name>
    <dbReference type="NCBI Taxonomy" id="2994035"/>
    <lineage>
        <taxon>Bacteria</taxon>
        <taxon>Bacillati</taxon>
        <taxon>Bacillota</taxon>
        <taxon>Clostridia</taxon>
        <taxon>Lachnospirales</taxon>
        <taxon>Lachnospiraceae</taxon>
        <taxon>Sellimonas</taxon>
    </lineage>
</organism>
<name>A0A9W6FFP4_9FIRM</name>
<protein>
    <submittedName>
        <fullName evidence="3">Uncharacterized protein</fullName>
    </submittedName>
</protein>
<comment type="caution">
    <text evidence="3">The sequence shown here is derived from an EMBL/GenBank/DDBJ whole genome shotgun (WGS) entry which is preliminary data.</text>
</comment>
<dbReference type="EMBL" id="BSCH01000009">
    <property type="protein sequence ID" value="GLG90141.1"/>
    <property type="molecule type" value="Genomic_DNA"/>
</dbReference>
<keyword evidence="5" id="KW-1185">Reference proteome</keyword>
<feature type="transmembrane region" description="Helical" evidence="1">
    <location>
        <begin position="71"/>
        <end position="89"/>
    </location>
</feature>
<feature type="transmembrane region" description="Helical" evidence="1">
    <location>
        <begin position="44"/>
        <end position="65"/>
    </location>
</feature>
<sequence length="103" mass="11382">MSPTKEVLAIAPTIFRCYGISFLLLPLNIFSTYYFQALMQPRTAFIVSVARGLVISGILIYVLPAAAGGNAVWFAMPVTELVVAVYVICEMIKYTKKLSVKEE</sequence>
<reference evidence="3 5" key="5">
    <citation type="journal article" date="2023" name="Int. J. Syst. Evol. Microbiol.">
        <title>Sellimonas catena sp. nov., isolated from human faeces.</title>
        <authorList>
            <person name="Hisatomi A."/>
            <person name="Ohkuma M."/>
            <person name="Sakamoto M."/>
        </authorList>
    </citation>
    <scope>NUCLEOTIDE SEQUENCE</scope>
    <source>
        <strain evidence="2 5">12EGH17</strain>
        <strain evidence="3">18CBH55</strain>
    </source>
</reference>
<evidence type="ECO:0000313" key="3">
    <source>
        <dbReference type="EMBL" id="GLG90141.1"/>
    </source>
</evidence>
<reference evidence="3" key="3">
    <citation type="submission" date="2022-11" db="EMBL/GenBank/DDBJ databases">
        <title>Draft genome sequence of Sellimonas catena strain 18CBH55.</title>
        <authorList>
            <person name="Atsushi H."/>
            <person name="Moriya O."/>
            <person name="Mitsuo S."/>
        </authorList>
    </citation>
    <scope>NUCLEOTIDE SEQUENCE</scope>
    <source>
        <strain evidence="3">18CBH55</strain>
    </source>
</reference>
<keyword evidence="1" id="KW-0472">Membrane</keyword>
<reference evidence="2" key="1">
    <citation type="submission" date="2022-11" db="EMBL/GenBank/DDBJ databases">
        <title>Draft genome sequence of Sellimonas catena strain 12EGH17.</title>
        <authorList>
            <person name="Atsushi H."/>
            <person name="Moriya O."/>
            <person name="Mitsuo S."/>
        </authorList>
    </citation>
    <scope>NUCLEOTIDE SEQUENCE</scope>
    <source>
        <strain evidence="2">12EGH17</strain>
    </source>
</reference>
<feature type="transmembrane region" description="Helical" evidence="1">
    <location>
        <begin position="13"/>
        <end position="35"/>
    </location>
</feature>
<dbReference type="Proteomes" id="UP001145145">
    <property type="component" value="Unassembled WGS sequence"/>
</dbReference>
<accession>A0A9W6FFP4</accession>
<keyword evidence="1" id="KW-1133">Transmembrane helix</keyword>
<evidence type="ECO:0000256" key="1">
    <source>
        <dbReference type="SAM" id="Phobius"/>
    </source>
</evidence>
<evidence type="ECO:0000313" key="2">
    <source>
        <dbReference type="EMBL" id="GLG03304.1"/>
    </source>
</evidence>
<dbReference type="AlphaFoldDB" id="A0A9W6FFP4"/>
<reference evidence="3" key="4">
    <citation type="submission" date="2022-11" db="EMBL/GenBank/DDBJ databases">
        <title>Draft genome sequence of Sellimonas catena strain 18CBH55.</title>
        <authorList>
            <person name="Hisatomi A."/>
            <person name="Ohkuma M."/>
            <person name="Sakamoto M."/>
        </authorList>
    </citation>
    <scope>NUCLEOTIDE SEQUENCE</scope>
    <source>
        <strain evidence="3">18CBH55</strain>
    </source>
</reference>